<evidence type="ECO:0000313" key="1">
    <source>
        <dbReference type="EMBL" id="MBB5156744.1"/>
    </source>
</evidence>
<organism evidence="1 2">
    <name type="scientific">Saccharopolyspora phatthalungensis</name>
    <dbReference type="NCBI Taxonomy" id="664693"/>
    <lineage>
        <taxon>Bacteria</taxon>
        <taxon>Bacillati</taxon>
        <taxon>Actinomycetota</taxon>
        <taxon>Actinomycetes</taxon>
        <taxon>Pseudonocardiales</taxon>
        <taxon>Pseudonocardiaceae</taxon>
        <taxon>Saccharopolyspora</taxon>
    </lineage>
</organism>
<dbReference type="Proteomes" id="UP000584374">
    <property type="component" value="Unassembled WGS sequence"/>
</dbReference>
<dbReference type="AlphaFoldDB" id="A0A840Q7R2"/>
<name>A0A840Q7R2_9PSEU</name>
<dbReference type="RefSeq" id="WP_184727817.1">
    <property type="nucleotide sequence ID" value="NZ_JACHIW010000001.1"/>
</dbReference>
<keyword evidence="2" id="KW-1185">Reference proteome</keyword>
<reference evidence="1 2" key="1">
    <citation type="submission" date="2020-08" db="EMBL/GenBank/DDBJ databases">
        <title>Sequencing the genomes of 1000 actinobacteria strains.</title>
        <authorList>
            <person name="Klenk H.-P."/>
        </authorList>
    </citation>
    <scope>NUCLEOTIDE SEQUENCE [LARGE SCALE GENOMIC DNA]</scope>
    <source>
        <strain evidence="1 2">DSM 45584</strain>
    </source>
</reference>
<protein>
    <submittedName>
        <fullName evidence="1">Uncharacterized protein</fullName>
    </submittedName>
</protein>
<proteinExistence type="predicted"/>
<dbReference type="EMBL" id="JACHIW010000001">
    <property type="protein sequence ID" value="MBB5156744.1"/>
    <property type="molecule type" value="Genomic_DNA"/>
</dbReference>
<comment type="caution">
    <text evidence="1">The sequence shown here is derived from an EMBL/GenBank/DDBJ whole genome shotgun (WGS) entry which is preliminary data.</text>
</comment>
<evidence type="ECO:0000313" key="2">
    <source>
        <dbReference type="Proteomes" id="UP000584374"/>
    </source>
</evidence>
<sequence length="177" mass="19552">MTVSSWGDVPPGVPMHHHCVVSIESSAEPRNWVDASTAEPALVAWQPGEVLQWVHDQLAEHVESSDDCYGRRGVIDDALCHLCADRRTARAHCRVDPGSVGVDGEHAADGRWTMTQYGLTMGRALTIQVLGYADADQRSGAGGRRYEVCRKHQRPADRPYLGLADSQREHVEQFARP</sequence>
<gene>
    <name evidence="1" type="ORF">BJ970_004278</name>
</gene>
<accession>A0A840Q7R2</accession>